<evidence type="ECO:0000259" key="8">
    <source>
        <dbReference type="PROSITE" id="PS50004"/>
    </source>
</evidence>
<keyword evidence="11" id="KW-1185">Reference proteome</keyword>
<evidence type="ECO:0000256" key="3">
    <source>
        <dbReference type="ARBA" id="ARBA00023055"/>
    </source>
</evidence>
<feature type="compositionally biased region" description="Low complexity" evidence="6">
    <location>
        <begin position="165"/>
        <end position="185"/>
    </location>
</feature>
<evidence type="ECO:0000256" key="7">
    <source>
        <dbReference type="SAM" id="Phobius"/>
    </source>
</evidence>
<dbReference type="Pfam" id="PF00168">
    <property type="entry name" value="C2"/>
    <property type="match status" value="4"/>
</dbReference>
<keyword evidence="2" id="KW-0813">Transport</keyword>
<evidence type="ECO:0000256" key="1">
    <source>
        <dbReference type="ARBA" id="ARBA00004370"/>
    </source>
</evidence>
<keyword evidence="4" id="KW-0446">Lipid-binding</keyword>
<dbReference type="PROSITE" id="PS51847">
    <property type="entry name" value="SMP"/>
    <property type="match status" value="1"/>
</dbReference>
<feature type="region of interest" description="Disordered" evidence="6">
    <location>
        <begin position="165"/>
        <end position="210"/>
    </location>
</feature>
<feature type="region of interest" description="Disordered" evidence="6">
    <location>
        <begin position="1741"/>
        <end position="1762"/>
    </location>
</feature>
<feature type="domain" description="C2" evidence="8">
    <location>
        <begin position="523"/>
        <end position="641"/>
    </location>
</feature>
<dbReference type="GO" id="GO:0061817">
    <property type="term" value="P:endoplasmic reticulum-plasma membrane tethering"/>
    <property type="evidence" value="ECO:0007669"/>
    <property type="project" value="InterPro"/>
</dbReference>
<feature type="compositionally biased region" description="Polar residues" evidence="6">
    <location>
        <begin position="88"/>
        <end position="108"/>
    </location>
</feature>
<feature type="domain" description="SMP-LTD" evidence="9">
    <location>
        <begin position="319"/>
        <end position="525"/>
    </location>
</feature>
<dbReference type="EMBL" id="JANBUM010000085">
    <property type="protein sequence ID" value="KAJ2785565.1"/>
    <property type="molecule type" value="Genomic_DNA"/>
</dbReference>
<dbReference type="PIRSF" id="PIRSF037232">
    <property type="entry name" value="Tricalbin"/>
    <property type="match status" value="1"/>
</dbReference>
<evidence type="ECO:0000256" key="5">
    <source>
        <dbReference type="ARBA" id="ARBA00023136"/>
    </source>
</evidence>
<reference evidence="10" key="1">
    <citation type="submission" date="2022-07" db="EMBL/GenBank/DDBJ databases">
        <title>Phylogenomic reconstructions and comparative analyses of Kickxellomycotina fungi.</title>
        <authorList>
            <person name="Reynolds N.K."/>
            <person name="Stajich J.E."/>
            <person name="Barry K."/>
            <person name="Grigoriev I.V."/>
            <person name="Crous P."/>
            <person name="Smith M.E."/>
        </authorList>
    </citation>
    <scope>NUCLEOTIDE SEQUENCE</scope>
    <source>
        <strain evidence="10">BCRC 34489</strain>
    </source>
</reference>
<evidence type="ECO:0000256" key="4">
    <source>
        <dbReference type="ARBA" id="ARBA00023121"/>
    </source>
</evidence>
<feature type="region of interest" description="Disordered" evidence="6">
    <location>
        <begin position="1056"/>
        <end position="1113"/>
    </location>
</feature>
<keyword evidence="3" id="KW-0445">Lipid transport</keyword>
<feature type="domain" description="C2" evidence="8">
    <location>
        <begin position="840"/>
        <end position="961"/>
    </location>
</feature>
<evidence type="ECO:0000313" key="11">
    <source>
        <dbReference type="Proteomes" id="UP001140172"/>
    </source>
</evidence>
<organism evidence="10 11">
    <name type="scientific">Coemansia interrupta</name>
    <dbReference type="NCBI Taxonomy" id="1126814"/>
    <lineage>
        <taxon>Eukaryota</taxon>
        <taxon>Fungi</taxon>
        <taxon>Fungi incertae sedis</taxon>
        <taxon>Zoopagomycota</taxon>
        <taxon>Kickxellomycotina</taxon>
        <taxon>Kickxellomycetes</taxon>
        <taxon>Kickxellales</taxon>
        <taxon>Kickxellaceae</taxon>
        <taxon>Coemansia</taxon>
    </lineage>
</organism>
<dbReference type="InterPro" id="IPR000008">
    <property type="entry name" value="C2_dom"/>
</dbReference>
<comment type="caution">
    <text evidence="10">The sequence shown here is derived from an EMBL/GenBank/DDBJ whole genome shotgun (WGS) entry which is preliminary data.</text>
</comment>
<comment type="subcellular location">
    <subcellularLocation>
        <location evidence="1">Membrane</location>
    </subcellularLocation>
</comment>
<sequence>MADTTADPSSEQKQQQQQNAPPSLAAMATNGGGSGTASSRFRAAALGAMRSSQSPSPSPSVSNNSASANVIPNEGPPPSGPLPPPPNAQTESQTESQTDAPTPSAANGNDNSNDSSTTPTPIPLKEMNSKLIYDIARTHILTKRVLYKLSSETGYVKLRSKNQAKAAGANASGGASITTAGANGAPHTPVSATNPAAAGADSKDKDGSGSIKAVAGWKEQGAIDSGKKPAPPTSQPSMFDALNGYIELIDRSGMWRNCAGVFGLMFLTYILTTMRMGIVGLAISMTYGVQWYRNSIIRYRRTVKDDLERAYERATITRTLESVGWMNEFVTRFWLMFEPSLSRMVIDQVDPILAQNTPGFLDSLRLTTFTLGTKAPRIDGVRTYSELEDRNQIVMDWHASFTPNDMTDVPAVLRENRVNPKVVLTVRVGKGFIGAGMPILVENMVFKGKMQVKLQLGPVFPHVRTADVCFLERPTIDFTLKPVGGDTFGVDIAHIPGLRTFILDMIHATIGPMFYAPNHFTVDVEQIISGAVANIPSAKGVLIIHMHSARGLPKMDTFGKADPYVRVSTVKHPEVFDRTRMIEKTLTPSWDETLKILIYSKTDTIQMDVFDWNNVGKDDKIGFVSYPMQKLLEQSETEGLTLPIMMGETERGQLSFDMSYYPVSTRSTVAANVGPDGNPLDPSAEAAAMDAGAGAGAGASGGDIDDDDDDSGVDSNTGILRLFVRSASNLAMTPALARKLCVRAEAFVNKDRVIECPEVKNTDAPSWEVGKEVFVPDRDCAIIHLVLTDTSSNRVVGKLKLKIDDALAHQSGETGSDWHDLEGHVKGKVRLNIKWRPILMDPDVASSLGQGKQLPGPPIGFVKLTFHEGRNLKNVEASTGSKSDPYVRVMVQNVIVAKTRYIANTLDPVWHETLFIPVHRVNETMALECMDWNRVEKHKTLGESMLKVSRLLGNKTFDENGDPVFVKTEPVEMWAPLRQRSGKNKGEIRFRAAFVPAINFDDMLSEAERARGTLDMRISDGGLVLGDEVPLTTGSSASSVSSSDLEEAEIKANRAAAAAAAATPHAMRPMNTRTNGNSNGNGNSNVPNVPQGPGGPMNNAPQDDHNYLPESIFSGVTGPGADGLSQTLARYPRLPNINYSQFKAGVLSVATIGCRGLVRPFSGVFVNIYLNGNKQSPVIETQPSRRRGYEHIWENEFAQVAIPETKYDSLIFDLKCQPAGGGIDRDDRDEMISIGRAEFSMEELLSKKLVNTAEPLWIPLDADTGEVLVFMRFDPVEDPQLLPSESITDQGMVRVRIASASDLPAADKSGTSDPYVVALVDGVKVCESQTLKKTLNPRWNQQTEVGIRQRSKTVLTLEVFDWNQIQSHTLLGTTTIPLKDLPINDSDLPINDSVEKDYPLASSTTGSGRATMQLKFQFKPGYVEQHDDSTPVLLDVAHTVVKAPVTVIKGGASMVGNVVGGIFGKLGGKKTHLLGGSKRHGNSDNDGMPSAPPSERKLSAAAMQGMASATNMPPDDKSDTPRSQRAADGPAEHASIAPDSPRANATPAAGARPSSAGTNADSLNNQAATMIPMPRLSDSLDTFPSSGMLQITIESAELHEGSSSHGIHLGSHKRNVLVAVELNHKTVHKTRVEKDVSASSATVTYPHERFSLPVLQGGSPVFNFAIKDHSSFRSDKVLAEFAYNPFSDLKNELLQTNGQTATVSSRRLESDTASVTVSVVFSNSNTPDETFETGSIAGSILGRHSERHKRRSSAFSRKSLKQ</sequence>
<dbReference type="GO" id="GO:0006869">
    <property type="term" value="P:lipid transport"/>
    <property type="evidence" value="ECO:0007669"/>
    <property type="project" value="UniProtKB-KW"/>
</dbReference>
<proteinExistence type="predicted"/>
<dbReference type="CDD" id="cd21678">
    <property type="entry name" value="SMP_TCB"/>
    <property type="match status" value="1"/>
</dbReference>
<dbReference type="SMART" id="SM00239">
    <property type="entry name" value="C2"/>
    <property type="match status" value="4"/>
</dbReference>
<dbReference type="GO" id="GO:0008289">
    <property type="term" value="F:lipid binding"/>
    <property type="evidence" value="ECO:0007669"/>
    <property type="project" value="UniProtKB-KW"/>
</dbReference>
<feature type="compositionally biased region" description="Basic residues" evidence="6">
    <location>
        <begin position="1745"/>
        <end position="1762"/>
    </location>
</feature>
<feature type="transmembrane region" description="Helical" evidence="7">
    <location>
        <begin position="261"/>
        <end position="287"/>
    </location>
</feature>
<dbReference type="InterPro" id="IPR031468">
    <property type="entry name" value="SMP_LBD"/>
</dbReference>
<dbReference type="InterPro" id="IPR035892">
    <property type="entry name" value="C2_domain_sf"/>
</dbReference>
<evidence type="ECO:0000256" key="6">
    <source>
        <dbReference type="SAM" id="MobiDB-lite"/>
    </source>
</evidence>
<dbReference type="InterPro" id="IPR052455">
    <property type="entry name" value="Tricalbin_domain"/>
</dbReference>
<accession>A0A9W8LKK8</accession>
<feature type="compositionally biased region" description="Pro residues" evidence="6">
    <location>
        <begin position="74"/>
        <end position="87"/>
    </location>
</feature>
<dbReference type="Pfam" id="PF25669">
    <property type="entry name" value="SMP_MUG190-like"/>
    <property type="match status" value="2"/>
</dbReference>
<feature type="compositionally biased region" description="Low complexity" evidence="6">
    <location>
        <begin position="109"/>
        <end position="119"/>
    </location>
</feature>
<dbReference type="PROSITE" id="PS50004">
    <property type="entry name" value="C2"/>
    <property type="match status" value="3"/>
</dbReference>
<dbReference type="Proteomes" id="UP001140172">
    <property type="component" value="Unassembled WGS sequence"/>
</dbReference>
<dbReference type="PANTHER" id="PTHR46980:SF2">
    <property type="entry name" value="TRICALBIN-1-RELATED"/>
    <property type="match status" value="1"/>
</dbReference>
<dbReference type="GO" id="GO:0016020">
    <property type="term" value="C:membrane"/>
    <property type="evidence" value="ECO:0007669"/>
    <property type="project" value="UniProtKB-SubCell"/>
</dbReference>
<dbReference type="GO" id="GO:0071944">
    <property type="term" value="C:cell periphery"/>
    <property type="evidence" value="ECO:0007669"/>
    <property type="project" value="UniProtKB-ARBA"/>
</dbReference>
<feature type="compositionally biased region" description="Low complexity" evidence="6">
    <location>
        <begin position="51"/>
        <end position="73"/>
    </location>
</feature>
<evidence type="ECO:0000256" key="2">
    <source>
        <dbReference type="ARBA" id="ARBA00022448"/>
    </source>
</evidence>
<name>A0A9W8LKK8_9FUNG</name>
<feature type="compositionally biased region" description="Polar residues" evidence="6">
    <location>
        <begin position="1"/>
        <end position="11"/>
    </location>
</feature>
<dbReference type="Gene3D" id="2.60.40.150">
    <property type="entry name" value="C2 domain"/>
    <property type="match status" value="4"/>
</dbReference>
<feature type="region of interest" description="Disordered" evidence="6">
    <location>
        <begin position="672"/>
        <end position="711"/>
    </location>
</feature>
<keyword evidence="7" id="KW-1133">Transmembrane helix</keyword>
<feature type="domain" description="C2" evidence="8">
    <location>
        <begin position="1275"/>
        <end position="1392"/>
    </location>
</feature>
<evidence type="ECO:0000313" key="10">
    <source>
        <dbReference type="EMBL" id="KAJ2785565.1"/>
    </source>
</evidence>
<keyword evidence="7" id="KW-0812">Transmembrane</keyword>
<feature type="compositionally biased region" description="Low complexity" evidence="6">
    <location>
        <begin position="1075"/>
        <end position="1099"/>
    </location>
</feature>
<protein>
    <submittedName>
        <fullName evidence="10">Tricalbin-2</fullName>
    </submittedName>
</protein>
<feature type="region of interest" description="Disordered" evidence="6">
    <location>
        <begin position="1"/>
        <end position="124"/>
    </location>
</feature>
<gene>
    <name evidence="10" type="primary">TCB2</name>
    <name evidence="10" type="ORF">GGI15_001874</name>
</gene>
<dbReference type="InterPro" id="IPR017147">
    <property type="entry name" value="Tricalbin"/>
</dbReference>
<feature type="region of interest" description="Disordered" evidence="6">
    <location>
        <begin position="1473"/>
        <end position="1562"/>
    </location>
</feature>
<dbReference type="PANTHER" id="PTHR46980">
    <property type="entry name" value="TRICALBIN-1-RELATED"/>
    <property type="match status" value="1"/>
</dbReference>
<evidence type="ECO:0000259" key="9">
    <source>
        <dbReference type="PROSITE" id="PS51847"/>
    </source>
</evidence>
<dbReference type="SUPFAM" id="SSF49562">
    <property type="entry name" value="C2 domain (Calcium/lipid-binding domain, CaLB)"/>
    <property type="match status" value="4"/>
</dbReference>
<keyword evidence="5 7" id="KW-0472">Membrane</keyword>
<dbReference type="OrthoDB" id="1029639at2759"/>
<feature type="compositionally biased region" description="Low complexity" evidence="6">
    <location>
        <begin position="683"/>
        <end position="692"/>
    </location>
</feature>